<dbReference type="PANTHER" id="PTHR11732">
    <property type="entry name" value="ALDO/KETO REDUCTASE"/>
    <property type="match status" value="1"/>
</dbReference>
<feature type="binding site" evidence="2">
    <location>
        <position position="116"/>
    </location>
    <ligand>
        <name>substrate</name>
    </ligand>
</feature>
<gene>
    <name evidence="6 7" type="primary">LOC113523149</name>
</gene>
<dbReference type="PROSITE" id="PS00062">
    <property type="entry name" value="ALDOKETO_REDUCTASE_2"/>
    <property type="match status" value="1"/>
</dbReference>
<dbReference type="InterPro" id="IPR036812">
    <property type="entry name" value="NAD(P)_OxRdtase_dom_sf"/>
</dbReference>
<evidence type="ECO:0000256" key="2">
    <source>
        <dbReference type="PIRSR" id="PIRSR000097-2"/>
    </source>
</evidence>
<feature type="domain" description="NADP-dependent oxidoreductase" evidence="4">
    <location>
        <begin position="21"/>
        <end position="284"/>
    </location>
</feature>
<dbReference type="AlphaFoldDB" id="A0A6J1X4Q8"/>
<proteinExistence type="predicted"/>
<feature type="site" description="Lowers pKa of active site Tyr" evidence="3">
    <location>
        <position position="83"/>
    </location>
</feature>
<dbReference type="GO" id="GO:0016491">
    <property type="term" value="F:oxidoreductase activity"/>
    <property type="evidence" value="ECO:0007669"/>
    <property type="project" value="UniProtKB-KW"/>
</dbReference>
<reference evidence="6 7" key="1">
    <citation type="submission" date="2025-05" db="UniProtKB">
        <authorList>
            <consortium name="RefSeq"/>
        </authorList>
    </citation>
    <scope>IDENTIFICATION</scope>
    <source>
        <tissue evidence="6 7">Whole larvae</tissue>
    </source>
</reference>
<dbReference type="KEGG" id="gmw:113523149"/>
<dbReference type="InterPro" id="IPR023210">
    <property type="entry name" value="NADP_OxRdtase_dom"/>
</dbReference>
<dbReference type="InParanoid" id="A0A6J1X4Q8"/>
<sequence>MVVKAPAVKLSSGYEMPIVGLGTYARNAEPGQVRQAVEWAIEAGYRHIDTAAIYHNEEQVGEGISNKIKQGVVTREELFVTTKLWNDKHAEADVLPALQESLSKLKLTYVDLYLIHWPVSVNEKSEDTEIDYIETWRGMENVVKLGLARSIGVSNFNKEQLTRILSVAQIKPAVHQFEISPTLTQHDLVNFCIQSSIAPVAYTPLGLLSDARPEFTGKDVIKTDPKLGELAQRYGKSRAQVALRYLIQRGITVIPKSFTKSRIEDNLNLFDFKLSQEDVDIVDGYNLNLRCVPALTMAKLKNFAF</sequence>
<dbReference type="InterPro" id="IPR020471">
    <property type="entry name" value="AKR"/>
</dbReference>
<evidence type="ECO:0000259" key="4">
    <source>
        <dbReference type="Pfam" id="PF00248"/>
    </source>
</evidence>
<dbReference type="RefSeq" id="XP_026764814.2">
    <property type="nucleotide sequence ID" value="XM_026909013.3"/>
</dbReference>
<dbReference type="Proteomes" id="UP001652740">
    <property type="component" value="Unplaced"/>
</dbReference>
<evidence type="ECO:0000313" key="6">
    <source>
        <dbReference type="RefSeq" id="XP_026764814.2"/>
    </source>
</evidence>
<dbReference type="PIRSF" id="PIRSF000097">
    <property type="entry name" value="AKR"/>
    <property type="match status" value="1"/>
</dbReference>
<evidence type="ECO:0000313" key="5">
    <source>
        <dbReference type="Proteomes" id="UP001652740"/>
    </source>
</evidence>
<dbReference type="SUPFAM" id="SSF51430">
    <property type="entry name" value="NAD(P)-linked oxidoreductase"/>
    <property type="match status" value="1"/>
</dbReference>
<dbReference type="Pfam" id="PF00248">
    <property type="entry name" value="Aldo_ket_red"/>
    <property type="match status" value="1"/>
</dbReference>
<dbReference type="PROSITE" id="PS00798">
    <property type="entry name" value="ALDOKETO_REDUCTASE_1"/>
    <property type="match status" value="1"/>
</dbReference>
<dbReference type="GeneID" id="113523149"/>
<accession>A0A6J1X4Q8</accession>
<name>A0A6J1X4Q8_GALME</name>
<dbReference type="RefSeq" id="XP_052752018.1">
    <property type="nucleotide sequence ID" value="XM_052896058.1"/>
</dbReference>
<evidence type="ECO:0000256" key="3">
    <source>
        <dbReference type="PIRSR" id="PIRSR000097-3"/>
    </source>
</evidence>
<keyword evidence="5" id="KW-1185">Reference proteome</keyword>
<dbReference type="InterPro" id="IPR018170">
    <property type="entry name" value="Aldo/ket_reductase_CS"/>
</dbReference>
<dbReference type="PRINTS" id="PR00069">
    <property type="entry name" value="ALDKETRDTASE"/>
</dbReference>
<feature type="active site" description="Proton donor" evidence="1">
    <location>
        <position position="54"/>
    </location>
</feature>
<evidence type="ECO:0000313" key="7">
    <source>
        <dbReference type="RefSeq" id="XP_052752018.1"/>
    </source>
</evidence>
<evidence type="ECO:0000256" key="1">
    <source>
        <dbReference type="PIRSR" id="PIRSR000097-1"/>
    </source>
</evidence>
<protein>
    <submittedName>
        <fullName evidence="6 7">Aldo-keto reductase AKR2E4-like</fullName>
    </submittedName>
</protein>
<dbReference type="Gene3D" id="3.20.20.100">
    <property type="entry name" value="NADP-dependent oxidoreductase domain"/>
    <property type="match status" value="1"/>
</dbReference>
<organism evidence="5 6">
    <name type="scientific">Galleria mellonella</name>
    <name type="common">Greater wax moth</name>
    <dbReference type="NCBI Taxonomy" id="7137"/>
    <lineage>
        <taxon>Eukaryota</taxon>
        <taxon>Metazoa</taxon>
        <taxon>Ecdysozoa</taxon>
        <taxon>Arthropoda</taxon>
        <taxon>Hexapoda</taxon>
        <taxon>Insecta</taxon>
        <taxon>Pterygota</taxon>
        <taxon>Neoptera</taxon>
        <taxon>Endopterygota</taxon>
        <taxon>Lepidoptera</taxon>
        <taxon>Glossata</taxon>
        <taxon>Ditrysia</taxon>
        <taxon>Pyraloidea</taxon>
        <taxon>Pyralidae</taxon>
        <taxon>Galleriinae</taxon>
        <taxon>Galleria</taxon>
    </lineage>
</organism>